<dbReference type="AlphaFoldDB" id="A0A4C1Z738"/>
<feature type="transmembrane region" description="Helical" evidence="1">
    <location>
        <begin position="82"/>
        <end position="103"/>
    </location>
</feature>
<keyword evidence="1" id="KW-0472">Membrane</keyword>
<accession>A0A4C1Z738</accession>
<evidence type="ECO:0000313" key="2">
    <source>
        <dbReference type="EMBL" id="GBP83132.1"/>
    </source>
</evidence>
<keyword evidence="1" id="KW-0812">Transmembrane</keyword>
<proteinExistence type="predicted"/>
<keyword evidence="1" id="KW-1133">Transmembrane helix</keyword>
<reference evidence="2 3" key="1">
    <citation type="journal article" date="2019" name="Commun. Biol.">
        <title>The bagworm genome reveals a unique fibroin gene that provides high tensile strength.</title>
        <authorList>
            <person name="Kono N."/>
            <person name="Nakamura H."/>
            <person name="Ohtoshi R."/>
            <person name="Tomita M."/>
            <person name="Numata K."/>
            <person name="Arakawa K."/>
        </authorList>
    </citation>
    <scope>NUCLEOTIDE SEQUENCE [LARGE SCALE GENOMIC DNA]</scope>
</reference>
<organism evidence="2 3">
    <name type="scientific">Eumeta variegata</name>
    <name type="common">Bagworm moth</name>
    <name type="synonym">Eumeta japonica</name>
    <dbReference type="NCBI Taxonomy" id="151549"/>
    <lineage>
        <taxon>Eukaryota</taxon>
        <taxon>Metazoa</taxon>
        <taxon>Ecdysozoa</taxon>
        <taxon>Arthropoda</taxon>
        <taxon>Hexapoda</taxon>
        <taxon>Insecta</taxon>
        <taxon>Pterygota</taxon>
        <taxon>Neoptera</taxon>
        <taxon>Endopterygota</taxon>
        <taxon>Lepidoptera</taxon>
        <taxon>Glossata</taxon>
        <taxon>Ditrysia</taxon>
        <taxon>Tineoidea</taxon>
        <taxon>Psychidae</taxon>
        <taxon>Oiketicinae</taxon>
        <taxon>Eumeta</taxon>
    </lineage>
</organism>
<sequence>MDTRNSRGVVSALPASWVGKGYMAVVEWADGRRMGQTGQCGTGSPTHATNQTAEADISRLYSVRVWYFTGQNGLLVDFFRNITFVFGLMAELCRNFVILYSLWPKRFRKWHWFKSLYFGCPMAFFRPVAYSTTARLYRNND</sequence>
<evidence type="ECO:0000313" key="3">
    <source>
        <dbReference type="Proteomes" id="UP000299102"/>
    </source>
</evidence>
<dbReference type="EMBL" id="BGZK01001606">
    <property type="protein sequence ID" value="GBP83132.1"/>
    <property type="molecule type" value="Genomic_DNA"/>
</dbReference>
<gene>
    <name evidence="2" type="ORF">EVAR_90287_1</name>
</gene>
<keyword evidence="3" id="KW-1185">Reference proteome</keyword>
<name>A0A4C1Z738_EUMVA</name>
<evidence type="ECO:0000256" key="1">
    <source>
        <dbReference type="SAM" id="Phobius"/>
    </source>
</evidence>
<protein>
    <submittedName>
        <fullName evidence="2">Uncharacterized protein</fullName>
    </submittedName>
</protein>
<comment type="caution">
    <text evidence="2">The sequence shown here is derived from an EMBL/GenBank/DDBJ whole genome shotgun (WGS) entry which is preliminary data.</text>
</comment>
<dbReference type="Proteomes" id="UP000299102">
    <property type="component" value="Unassembled WGS sequence"/>
</dbReference>